<evidence type="ECO:0000313" key="1">
    <source>
        <dbReference type="EMBL" id="MFD2203245.1"/>
    </source>
</evidence>
<dbReference type="RefSeq" id="WP_380805391.1">
    <property type="nucleotide sequence ID" value="NZ_JBHUIV010000025.1"/>
</dbReference>
<reference evidence="2" key="1">
    <citation type="journal article" date="2019" name="Int. J. Syst. Evol. Microbiol.">
        <title>The Global Catalogue of Microorganisms (GCM) 10K type strain sequencing project: providing services to taxonomists for standard genome sequencing and annotation.</title>
        <authorList>
            <consortium name="The Broad Institute Genomics Platform"/>
            <consortium name="The Broad Institute Genome Sequencing Center for Infectious Disease"/>
            <person name="Wu L."/>
            <person name="Ma J."/>
        </authorList>
    </citation>
    <scope>NUCLEOTIDE SEQUENCE [LARGE SCALE GENOMIC DNA]</scope>
    <source>
        <strain evidence="2">KCTC 19812</strain>
    </source>
</reference>
<protein>
    <submittedName>
        <fullName evidence="1">IPExxxVDY family protein</fullName>
    </submittedName>
</protein>
<keyword evidence="2" id="KW-1185">Reference proteome</keyword>
<gene>
    <name evidence="1" type="ORF">ACFSKV_16830</name>
</gene>
<dbReference type="NCBIfam" id="NF033205">
    <property type="entry name" value="IPExxxVDY"/>
    <property type="match status" value="1"/>
</dbReference>
<dbReference type="EMBL" id="JBHUIV010000025">
    <property type="protein sequence ID" value="MFD2203245.1"/>
    <property type="molecule type" value="Genomic_DNA"/>
</dbReference>
<accession>A0ABW5BEB9</accession>
<proteinExistence type="predicted"/>
<sequence length="142" mass="16896">MKKIKLFVEHQFDFELLGLVSPVKDYKMAWLINQALGVKLIKINDFEPEFLHQPQLKISQFLEEKEHGFVQLMKNRSHSDDGNALYLVPELKMFDYFLLIQDQTFELDINVYIERLSQIRYIQSAVKLDINKLKSKENLLTY</sequence>
<evidence type="ECO:0000313" key="2">
    <source>
        <dbReference type="Proteomes" id="UP001597414"/>
    </source>
</evidence>
<dbReference type="Proteomes" id="UP001597414">
    <property type="component" value="Unassembled WGS sequence"/>
</dbReference>
<comment type="caution">
    <text evidence="1">The sequence shown here is derived from an EMBL/GenBank/DDBJ whole genome shotgun (WGS) entry which is preliminary data.</text>
</comment>
<organism evidence="1 2">
    <name type="scientific">Shivajiella indica</name>
    <dbReference type="NCBI Taxonomy" id="872115"/>
    <lineage>
        <taxon>Bacteria</taxon>
        <taxon>Pseudomonadati</taxon>
        <taxon>Bacteroidota</taxon>
        <taxon>Cytophagia</taxon>
        <taxon>Cytophagales</taxon>
        <taxon>Cyclobacteriaceae</taxon>
        <taxon>Shivajiella</taxon>
    </lineage>
</organism>
<name>A0ABW5BEB9_9BACT</name>
<dbReference type="InterPro" id="IPR047690">
    <property type="entry name" value="IPExxxVDY_fam"/>
</dbReference>